<feature type="domain" description="FAD dependent oxidoreductase" evidence="2">
    <location>
        <begin position="5"/>
        <end position="327"/>
    </location>
</feature>
<accession>A0A1M6L346</accession>
<dbReference type="PANTHER" id="PTHR13847">
    <property type="entry name" value="SARCOSINE DEHYDROGENASE-RELATED"/>
    <property type="match status" value="1"/>
</dbReference>
<evidence type="ECO:0000259" key="2">
    <source>
        <dbReference type="Pfam" id="PF01266"/>
    </source>
</evidence>
<evidence type="ECO:0000313" key="3">
    <source>
        <dbReference type="EMBL" id="SHJ65593.1"/>
    </source>
</evidence>
<dbReference type="Pfam" id="PF01266">
    <property type="entry name" value="DAO"/>
    <property type="match status" value="1"/>
</dbReference>
<gene>
    <name evidence="3" type="ORF">SAMN04487908_12212</name>
</gene>
<dbReference type="SUPFAM" id="SSF51971">
    <property type="entry name" value="Nucleotide-binding domain"/>
    <property type="match status" value="1"/>
</dbReference>
<dbReference type="STRING" id="797419.SAMN05216556_12155"/>
<sequence>MKKVDYIVVGLGIAGICFSEQLLKQNKSFMAIDNGSNGATAMSGGVFNPTVLKRFNAAWNTSEFYPVALSFYKNLMHTLQTDFFFETPILRIFKSVEEQNDWSVASDKRELQQFLSPNFVQNTNPSITESYGFGKVTGTARINTSRLLAAYKNYLQAKSSLLTQEFLYNELKVENDNIVYNDIIADKIVFCDGPNVMNNPFFPINGIIPNKGEYLIVKAPKLKVNILIKGSFYIIPLGDSLYKVGATFGANDSGRDRSAKAEQEISAKLKTMINCPFEIIDQTVGIRPTTRDRKPLLGSIANNSRVVFFNGLGSRGFTMAPLLSEILYINITDGMPLPSEMDINRIAN</sequence>
<protein>
    <submittedName>
        <fullName evidence="3">Glycine/D-amino acid oxidase</fullName>
    </submittedName>
</protein>
<dbReference type="GO" id="GO:0005737">
    <property type="term" value="C:cytoplasm"/>
    <property type="evidence" value="ECO:0007669"/>
    <property type="project" value="TreeGrafter"/>
</dbReference>
<reference evidence="4" key="1">
    <citation type="submission" date="2016-11" db="EMBL/GenBank/DDBJ databases">
        <authorList>
            <person name="Varghese N."/>
            <person name="Submissions S."/>
        </authorList>
    </citation>
    <scope>NUCLEOTIDE SEQUENCE [LARGE SCALE GENOMIC DNA]</scope>
    <source>
        <strain evidence="4">DSM 26349</strain>
    </source>
</reference>
<evidence type="ECO:0000313" key="4">
    <source>
        <dbReference type="Proteomes" id="UP000184172"/>
    </source>
</evidence>
<keyword evidence="1" id="KW-0560">Oxidoreductase</keyword>
<keyword evidence="4" id="KW-1185">Reference proteome</keyword>
<dbReference type="SUPFAM" id="SSF54373">
    <property type="entry name" value="FAD-linked reductases, C-terminal domain"/>
    <property type="match status" value="1"/>
</dbReference>
<organism evidence="3 4">
    <name type="scientific">Aequorivita viscosa</name>
    <dbReference type="NCBI Taxonomy" id="797419"/>
    <lineage>
        <taxon>Bacteria</taxon>
        <taxon>Pseudomonadati</taxon>
        <taxon>Bacteroidota</taxon>
        <taxon>Flavobacteriia</taxon>
        <taxon>Flavobacteriales</taxon>
        <taxon>Flavobacteriaceae</taxon>
        <taxon>Aequorivita</taxon>
    </lineage>
</organism>
<dbReference type="Proteomes" id="UP000184172">
    <property type="component" value="Unassembled WGS sequence"/>
</dbReference>
<dbReference type="PANTHER" id="PTHR13847:SF289">
    <property type="entry name" value="GLYCINE OXIDASE"/>
    <property type="match status" value="1"/>
</dbReference>
<proteinExistence type="predicted"/>
<dbReference type="Gene3D" id="3.50.50.60">
    <property type="entry name" value="FAD/NAD(P)-binding domain"/>
    <property type="match status" value="1"/>
</dbReference>
<dbReference type="EMBL" id="FQYV01000022">
    <property type="protein sequence ID" value="SHJ65593.1"/>
    <property type="molecule type" value="Genomic_DNA"/>
</dbReference>
<dbReference type="AlphaFoldDB" id="A0A1M6L346"/>
<name>A0A1M6L346_9FLAO</name>
<dbReference type="GO" id="GO:0016491">
    <property type="term" value="F:oxidoreductase activity"/>
    <property type="evidence" value="ECO:0007669"/>
    <property type="project" value="UniProtKB-KW"/>
</dbReference>
<dbReference type="RefSeq" id="WP_073220077.1">
    <property type="nucleotide sequence ID" value="NZ_FNNS01000021.1"/>
</dbReference>
<evidence type="ECO:0000256" key="1">
    <source>
        <dbReference type="ARBA" id="ARBA00023002"/>
    </source>
</evidence>
<dbReference type="Gene3D" id="3.30.9.10">
    <property type="entry name" value="D-Amino Acid Oxidase, subunit A, domain 2"/>
    <property type="match status" value="1"/>
</dbReference>
<dbReference type="OrthoDB" id="214253at2"/>
<dbReference type="InterPro" id="IPR006076">
    <property type="entry name" value="FAD-dep_OxRdtase"/>
</dbReference>
<dbReference type="InterPro" id="IPR036188">
    <property type="entry name" value="FAD/NAD-bd_sf"/>
</dbReference>